<evidence type="ECO:0000256" key="1">
    <source>
        <dbReference type="ARBA" id="ARBA00022741"/>
    </source>
</evidence>
<dbReference type="FunFam" id="3.40.50.300:FF:002125">
    <property type="entry name" value="ATP-dependent helicase HrpB"/>
    <property type="match status" value="1"/>
</dbReference>
<organism evidence="7 8">
    <name type="scientific">Aquiflexum balticum DSM 16537</name>
    <dbReference type="NCBI Taxonomy" id="758820"/>
    <lineage>
        <taxon>Bacteria</taxon>
        <taxon>Pseudomonadati</taxon>
        <taxon>Bacteroidota</taxon>
        <taxon>Cytophagia</taxon>
        <taxon>Cytophagales</taxon>
        <taxon>Cyclobacteriaceae</taxon>
        <taxon>Aquiflexum</taxon>
    </lineage>
</organism>
<dbReference type="SUPFAM" id="SSF52540">
    <property type="entry name" value="P-loop containing nucleoside triphosphate hydrolases"/>
    <property type="match status" value="1"/>
</dbReference>
<dbReference type="SMART" id="SM00847">
    <property type="entry name" value="HA2"/>
    <property type="match status" value="1"/>
</dbReference>
<dbReference type="PANTHER" id="PTHR43519:SF1">
    <property type="entry name" value="ATP-DEPENDENT RNA HELICASE HRPB"/>
    <property type="match status" value="1"/>
</dbReference>
<dbReference type="GO" id="GO:0016787">
    <property type="term" value="F:hydrolase activity"/>
    <property type="evidence" value="ECO:0007669"/>
    <property type="project" value="UniProtKB-KW"/>
</dbReference>
<dbReference type="SMART" id="SM00487">
    <property type="entry name" value="DEXDc"/>
    <property type="match status" value="1"/>
</dbReference>
<dbReference type="Pfam" id="PF08482">
    <property type="entry name" value="HrpB_C"/>
    <property type="match status" value="1"/>
</dbReference>
<dbReference type="Gene3D" id="3.40.50.300">
    <property type="entry name" value="P-loop containing nucleotide triphosphate hydrolases"/>
    <property type="match status" value="2"/>
</dbReference>
<protein>
    <submittedName>
        <fullName evidence="7">ATP-dependent helicase HrpB</fullName>
    </submittedName>
</protein>
<evidence type="ECO:0000259" key="5">
    <source>
        <dbReference type="PROSITE" id="PS51192"/>
    </source>
</evidence>
<dbReference type="InterPro" id="IPR027417">
    <property type="entry name" value="P-loop_NTPase"/>
</dbReference>
<evidence type="ECO:0000313" key="7">
    <source>
        <dbReference type="EMBL" id="SMD45075.1"/>
    </source>
</evidence>
<dbReference type="PIRSF" id="PIRSF005496">
    <property type="entry name" value="ATP_hel_hrpB"/>
    <property type="match status" value="1"/>
</dbReference>
<dbReference type="CDD" id="cd17990">
    <property type="entry name" value="DEXHc_HrpB"/>
    <property type="match status" value="1"/>
</dbReference>
<feature type="domain" description="Helicase C-terminal" evidence="6">
    <location>
        <begin position="210"/>
        <end position="373"/>
    </location>
</feature>
<dbReference type="CDD" id="cd18791">
    <property type="entry name" value="SF2_C_RHA"/>
    <property type="match status" value="1"/>
</dbReference>
<reference evidence="8" key="1">
    <citation type="submission" date="2017-04" db="EMBL/GenBank/DDBJ databases">
        <authorList>
            <person name="Varghese N."/>
            <person name="Submissions S."/>
        </authorList>
    </citation>
    <scope>NUCLEOTIDE SEQUENCE [LARGE SCALE GENOMIC DNA]</scope>
    <source>
        <strain evidence="8">DSM 16537</strain>
    </source>
</reference>
<dbReference type="PANTHER" id="PTHR43519">
    <property type="entry name" value="ATP-DEPENDENT RNA HELICASE HRPB"/>
    <property type="match status" value="1"/>
</dbReference>
<dbReference type="RefSeq" id="WP_084123590.1">
    <property type="nucleotide sequence ID" value="NZ_LT838813.1"/>
</dbReference>
<evidence type="ECO:0000256" key="4">
    <source>
        <dbReference type="ARBA" id="ARBA00022840"/>
    </source>
</evidence>
<dbReference type="Gene3D" id="1.20.120.1080">
    <property type="match status" value="1"/>
</dbReference>
<dbReference type="AlphaFoldDB" id="A0A1W2H848"/>
<dbReference type="InterPro" id="IPR049614">
    <property type="entry name" value="HrpB_DEXH"/>
</dbReference>
<dbReference type="InterPro" id="IPR007502">
    <property type="entry name" value="Helicase-assoc_dom"/>
</dbReference>
<dbReference type="EMBL" id="LT838813">
    <property type="protein sequence ID" value="SMD45075.1"/>
    <property type="molecule type" value="Genomic_DNA"/>
</dbReference>
<dbReference type="InterPro" id="IPR001650">
    <property type="entry name" value="Helicase_C-like"/>
</dbReference>
<dbReference type="InterPro" id="IPR010225">
    <property type="entry name" value="HrpB"/>
</dbReference>
<gene>
    <name evidence="7" type="ORF">SAMN00777080_3716</name>
</gene>
<evidence type="ECO:0000256" key="3">
    <source>
        <dbReference type="ARBA" id="ARBA00022806"/>
    </source>
</evidence>
<dbReference type="SMART" id="SM00490">
    <property type="entry name" value="HELICc"/>
    <property type="match status" value="1"/>
</dbReference>
<accession>A0A1W2H848</accession>
<dbReference type="InterPro" id="IPR014001">
    <property type="entry name" value="Helicase_ATP-bd"/>
</dbReference>
<dbReference type="PROSITE" id="PS51194">
    <property type="entry name" value="HELICASE_CTER"/>
    <property type="match status" value="1"/>
</dbReference>
<dbReference type="OrthoDB" id="9808833at2"/>
<proteinExistence type="predicted"/>
<evidence type="ECO:0000313" key="8">
    <source>
        <dbReference type="Proteomes" id="UP000192333"/>
    </source>
</evidence>
<dbReference type="Pfam" id="PF00271">
    <property type="entry name" value="Helicase_C"/>
    <property type="match status" value="1"/>
</dbReference>
<dbReference type="NCBIfam" id="TIGR01970">
    <property type="entry name" value="DEAH_box_HrpB"/>
    <property type="match status" value="1"/>
</dbReference>
<keyword evidence="8" id="KW-1185">Reference proteome</keyword>
<feature type="domain" description="Helicase ATP-binding" evidence="5">
    <location>
        <begin position="20"/>
        <end position="184"/>
    </location>
</feature>
<evidence type="ECO:0000256" key="2">
    <source>
        <dbReference type="ARBA" id="ARBA00022801"/>
    </source>
</evidence>
<dbReference type="InterPro" id="IPR013689">
    <property type="entry name" value="RNA_helicase_ATP-dep_HrpB_C"/>
</dbReference>
<dbReference type="GO" id="GO:0003676">
    <property type="term" value="F:nucleic acid binding"/>
    <property type="evidence" value="ECO:0007669"/>
    <property type="project" value="InterPro"/>
</dbReference>
<keyword evidence="3 7" id="KW-0347">Helicase</keyword>
<keyword evidence="2" id="KW-0378">Hydrolase</keyword>
<keyword evidence="1" id="KW-0547">Nucleotide-binding</keyword>
<dbReference type="Proteomes" id="UP000192333">
    <property type="component" value="Chromosome I"/>
</dbReference>
<evidence type="ECO:0000259" key="6">
    <source>
        <dbReference type="PROSITE" id="PS51194"/>
    </source>
</evidence>
<dbReference type="PROSITE" id="PS51192">
    <property type="entry name" value="HELICASE_ATP_BIND_1"/>
    <property type="match status" value="1"/>
</dbReference>
<dbReference type="GO" id="GO:0004386">
    <property type="term" value="F:helicase activity"/>
    <property type="evidence" value="ECO:0007669"/>
    <property type="project" value="UniProtKB-KW"/>
</dbReference>
<name>A0A1W2H848_9BACT</name>
<dbReference type="GO" id="GO:0005524">
    <property type="term" value="F:ATP binding"/>
    <property type="evidence" value="ECO:0007669"/>
    <property type="project" value="UniProtKB-KW"/>
</dbReference>
<dbReference type="STRING" id="758820.SAMN00777080_3716"/>
<sequence length="829" mass="93026">MNINPKTFDLPIVEIIDEVKGKLAESNTLIVNAPPGAGKSTLLPLTLLDEPFLKGKKILMLEPRRLAAKTIAWRMADLLGEKTGETIGYRIRFENQISELTRLEVLTEGILTRMLHYDNALENVGLVIFDEFHERNIHADVAMALCREVQQVLRPNLRILVMSATLDMPQLQVLLNAPAIKSEGKIYPVEFHYTGDFDLFLMPEMVANTVINAAKNQLGDILVFLPGQGEIKKTEAILKKHLAEFAIHPLYGQLNPVAQHQALFPNKKGKRKVVLATSIAETSLTIEGVSIVVDCGFGRTSKFNPRTGLSKLETIRISKDSADQRAGRAGRLGPGHCYRMWSSFTQSQMAAYRTPEILEADLAFLVLDMAIWGNKNIKELTWLTPPPLGTVSQAMDLLHEINVLENGKLTAHGEKVHQIPAHPRIAHMLIIAQEMGKAALATDIAALLEERDPLESDIGVDINLRIEGLRRARRENLSIKGFNKIEKVCRQYRKMLKVETDNSTVDAFDTGLLIAYAYPERIASARPGNNAQFQMANGKIAMMGHKDDLADESWIAISHVDARDGIGKIFMASPLDPKDLLPMIKEKRIVKWDKKDGELKTQKNICIGSIILKSVPITDVSKEEVFQAILSELKSEGHLMLNFNDEVQQLQNRVNSLKGWNPDQNWPDFNTAALLENAALWLGPYLDGVKNEEDLFKLDLENILFHFLDFDKQILLEELAPSKIEVPSGSHVKITYHKDAGTPVLAVRLQEVFGWLESPKINNGKQSLLLHLLSPGFKPVQVTSDLKSFWSNAYFEVKKELKRRYPKHFWPEDPLQAKGVKGVKPKSKE</sequence>
<dbReference type="Pfam" id="PF00270">
    <property type="entry name" value="DEAD"/>
    <property type="match status" value="1"/>
</dbReference>
<dbReference type="InterPro" id="IPR011545">
    <property type="entry name" value="DEAD/DEAH_box_helicase_dom"/>
</dbReference>
<keyword evidence="4" id="KW-0067">ATP-binding</keyword>